<accession>A0A078I9I4</accession>
<dbReference type="EMBL" id="HG994366">
    <property type="protein sequence ID" value="CAF1902147.1"/>
    <property type="molecule type" value="Genomic_DNA"/>
</dbReference>
<reference evidence="6 7" key="1">
    <citation type="journal article" date="2014" name="Science">
        <title>Plant genetics. Early allopolyploid evolution in the post-Neolithic Brassica napus oilseed genome.</title>
        <authorList>
            <person name="Chalhoub B."/>
            <person name="Denoeud F."/>
            <person name="Liu S."/>
            <person name="Parkin I.A."/>
            <person name="Tang H."/>
            <person name="Wang X."/>
            <person name="Chiquet J."/>
            <person name="Belcram H."/>
            <person name="Tong C."/>
            <person name="Samans B."/>
            <person name="Correa M."/>
            <person name="Da Silva C."/>
            <person name="Just J."/>
            <person name="Falentin C."/>
            <person name="Koh C.S."/>
            <person name="Le Clainche I."/>
            <person name="Bernard M."/>
            <person name="Bento P."/>
            <person name="Noel B."/>
            <person name="Labadie K."/>
            <person name="Alberti A."/>
            <person name="Charles M."/>
            <person name="Arnaud D."/>
            <person name="Guo H."/>
            <person name="Daviaud C."/>
            <person name="Alamery S."/>
            <person name="Jabbari K."/>
            <person name="Zhao M."/>
            <person name="Edger P.P."/>
            <person name="Chelaifa H."/>
            <person name="Tack D."/>
            <person name="Lassalle G."/>
            <person name="Mestiri I."/>
            <person name="Schnel N."/>
            <person name="Le Paslier M.C."/>
            <person name="Fan G."/>
            <person name="Renault V."/>
            <person name="Bayer P.E."/>
            <person name="Golicz A.A."/>
            <person name="Manoli S."/>
            <person name="Lee T.H."/>
            <person name="Thi V.H."/>
            <person name="Chalabi S."/>
            <person name="Hu Q."/>
            <person name="Fan C."/>
            <person name="Tollenaere R."/>
            <person name="Lu Y."/>
            <person name="Battail C."/>
            <person name="Shen J."/>
            <person name="Sidebottom C.H."/>
            <person name="Wang X."/>
            <person name="Canaguier A."/>
            <person name="Chauveau A."/>
            <person name="Berard A."/>
            <person name="Deniot G."/>
            <person name="Guan M."/>
            <person name="Liu Z."/>
            <person name="Sun F."/>
            <person name="Lim Y.P."/>
            <person name="Lyons E."/>
            <person name="Town C.D."/>
            <person name="Bancroft I."/>
            <person name="Wang X."/>
            <person name="Meng J."/>
            <person name="Ma J."/>
            <person name="Pires J.C."/>
            <person name="King G.J."/>
            <person name="Brunel D."/>
            <person name="Delourme R."/>
            <person name="Renard M."/>
            <person name="Aury J.M."/>
            <person name="Adams K.L."/>
            <person name="Batley J."/>
            <person name="Snowdon R.J."/>
            <person name="Tost J."/>
            <person name="Edwards D."/>
            <person name="Zhou Y."/>
            <person name="Hua W."/>
            <person name="Sharpe A.G."/>
            <person name="Paterson A.H."/>
            <person name="Guan C."/>
            <person name="Wincker P."/>
        </authorList>
    </citation>
    <scope>NUCLEOTIDE SEQUENCE [LARGE SCALE GENOMIC DNA]</scope>
    <source>
        <strain evidence="7">cv. Darmor-bzh</strain>
    </source>
</reference>
<evidence type="ECO:0000259" key="4">
    <source>
        <dbReference type="Pfam" id="PF21108"/>
    </source>
</evidence>
<proteinExistence type="predicted"/>
<name>A0A078I9I4_BRANA</name>
<keyword evidence="2" id="KW-0067">ATP-binding</keyword>
<dbReference type="PaxDb" id="3708-A0A078I9I4"/>
<keyword evidence="7" id="KW-1185">Reference proteome</keyword>
<evidence type="ECO:0000259" key="3">
    <source>
        <dbReference type="Pfam" id="PF07728"/>
    </source>
</evidence>
<dbReference type="InterPro" id="IPR027417">
    <property type="entry name" value="P-loop_NTPase"/>
</dbReference>
<keyword evidence="1" id="KW-0547">Nucleotide-binding</keyword>
<dbReference type="STRING" id="3708.A0A078I9I4"/>
<dbReference type="GO" id="GO:0005524">
    <property type="term" value="F:ATP binding"/>
    <property type="evidence" value="ECO:0007669"/>
    <property type="project" value="UniProtKB-KW"/>
</dbReference>
<dbReference type="AlphaFoldDB" id="A0A078I9I4"/>
<dbReference type="Pfam" id="PF07728">
    <property type="entry name" value="AAA_5"/>
    <property type="match status" value="1"/>
</dbReference>
<dbReference type="GO" id="GO:0016887">
    <property type="term" value="F:ATP hydrolysis activity"/>
    <property type="evidence" value="ECO:0007669"/>
    <property type="project" value="InterPro"/>
</dbReference>
<dbReference type="Proteomes" id="UP000028999">
    <property type="component" value="Unassembled WGS sequence"/>
</dbReference>
<dbReference type="EMBL" id="LK032647">
    <property type="protein sequence ID" value="CDY46034.1"/>
    <property type="molecule type" value="Genomic_DNA"/>
</dbReference>
<organism evidence="6 7">
    <name type="scientific">Brassica napus</name>
    <name type="common">Rape</name>
    <dbReference type="NCBI Taxonomy" id="3708"/>
    <lineage>
        <taxon>Eukaryota</taxon>
        <taxon>Viridiplantae</taxon>
        <taxon>Streptophyta</taxon>
        <taxon>Embryophyta</taxon>
        <taxon>Tracheophyta</taxon>
        <taxon>Spermatophyta</taxon>
        <taxon>Magnoliopsida</taxon>
        <taxon>eudicotyledons</taxon>
        <taxon>Gunneridae</taxon>
        <taxon>Pentapetalae</taxon>
        <taxon>rosids</taxon>
        <taxon>malvids</taxon>
        <taxon>Brassicales</taxon>
        <taxon>Brassicaceae</taxon>
        <taxon>Brassiceae</taxon>
        <taxon>Brassica</taxon>
    </lineage>
</organism>
<feature type="domain" description="Midasin lid" evidence="4">
    <location>
        <begin position="115"/>
        <end position="188"/>
    </location>
</feature>
<gene>
    <name evidence="6" type="primary">BnaC02g17240D</name>
    <name evidence="5" type="ORF">DARMORV10_C02P22530.1</name>
    <name evidence="6" type="ORF">GSBRNA2T00083157001</name>
</gene>
<evidence type="ECO:0000256" key="2">
    <source>
        <dbReference type="ARBA" id="ARBA00022840"/>
    </source>
</evidence>
<evidence type="ECO:0000313" key="6">
    <source>
        <dbReference type="EMBL" id="CDY46034.1"/>
    </source>
</evidence>
<dbReference type="Proteomes" id="UP001295469">
    <property type="component" value="Chromosome C02"/>
</dbReference>
<dbReference type="InterPro" id="IPR011704">
    <property type="entry name" value="ATPase_dyneun-rel_AAA"/>
</dbReference>
<feature type="domain" description="ATPase dynein-related AAA" evidence="3">
    <location>
        <begin position="15"/>
        <end position="103"/>
    </location>
</feature>
<protein>
    <submittedName>
        <fullName evidence="5">(rape) hypothetical protein</fullName>
    </submittedName>
    <submittedName>
        <fullName evidence="6">BnaC02g17240D protein</fullName>
    </submittedName>
</protein>
<evidence type="ECO:0000313" key="5">
    <source>
        <dbReference type="EMBL" id="CAF1902147.1"/>
    </source>
</evidence>
<dbReference type="SUPFAM" id="SSF52540">
    <property type="entry name" value="P-loop containing nucleoside triphosphate hydrolases"/>
    <property type="match status" value="1"/>
</dbReference>
<dbReference type="PANTHER" id="PTHR48103">
    <property type="entry name" value="MIDASIN-RELATED"/>
    <property type="match status" value="1"/>
</dbReference>
<dbReference type="Gene3D" id="3.40.50.300">
    <property type="entry name" value="P-loop containing nucleotide triphosphate hydrolases"/>
    <property type="match status" value="1"/>
</dbReference>
<dbReference type="InterPro" id="IPR048617">
    <property type="entry name" value="MDN1_AAA_lid_4"/>
</dbReference>
<sequence length="244" mass="27340">MRNNMVMLYQKWRAIFVWQDGPLVEAMRAGNIFLVDEISLADDSVLERLNSVLEPGRKLSLAEKGGPVLEEVVADEKFFVLATMNPGGDYGKKELSPALRNRFTEIWVPPISETEELRSIASSVLSNSKESNIVDPIIHFWEWFNQLQTGRTLTVRDLLSWVAFVNVIHESVGPAYAILHGAFLVLLDGLSLGTGLSGRDGKDLREKCFAFLLQQLKVLTSDTLPLDISRMEQYGWGDAKAICQ</sequence>
<reference evidence="5" key="3">
    <citation type="submission" date="2021-01" db="EMBL/GenBank/DDBJ databases">
        <authorList>
            <consortium name="Genoscope - CEA"/>
            <person name="William W."/>
        </authorList>
    </citation>
    <scope>NUCLEOTIDE SEQUENCE</scope>
</reference>
<dbReference type="Pfam" id="PF21108">
    <property type="entry name" value="MDN1_4th"/>
    <property type="match status" value="1"/>
</dbReference>
<dbReference type="Gramene" id="CDY46034">
    <property type="protein sequence ID" value="CDY46034"/>
    <property type="gene ID" value="GSBRNA2T00083157001"/>
</dbReference>
<evidence type="ECO:0000313" key="7">
    <source>
        <dbReference type="Proteomes" id="UP000028999"/>
    </source>
</evidence>
<dbReference type="PANTHER" id="PTHR48103:SF2">
    <property type="entry name" value="MIDASIN"/>
    <property type="match status" value="1"/>
</dbReference>
<reference evidence="6" key="2">
    <citation type="submission" date="2014-06" db="EMBL/GenBank/DDBJ databases">
        <authorList>
            <person name="Genoscope - CEA"/>
        </authorList>
    </citation>
    <scope>NUCLEOTIDE SEQUENCE</scope>
</reference>
<evidence type="ECO:0000256" key="1">
    <source>
        <dbReference type="ARBA" id="ARBA00022741"/>
    </source>
</evidence>